<dbReference type="PROSITE" id="PS50110">
    <property type="entry name" value="RESPONSE_REGULATORY"/>
    <property type="match status" value="1"/>
</dbReference>
<dbReference type="Gene3D" id="3.40.50.2300">
    <property type="match status" value="1"/>
</dbReference>
<dbReference type="EMBL" id="BJXB01000006">
    <property type="protein sequence ID" value="GEM46100.1"/>
    <property type="molecule type" value="Genomic_DNA"/>
</dbReference>
<dbReference type="SUPFAM" id="SSF46894">
    <property type="entry name" value="C-terminal effector domain of the bipartite response regulators"/>
    <property type="match status" value="1"/>
</dbReference>
<dbReference type="SMART" id="SM00448">
    <property type="entry name" value="REC"/>
    <property type="match status" value="1"/>
</dbReference>
<proteinExistence type="predicted"/>
<keyword evidence="1 3" id="KW-0597">Phosphoprotein</keyword>
<dbReference type="Pfam" id="PF00072">
    <property type="entry name" value="Response_reg"/>
    <property type="match status" value="1"/>
</dbReference>
<dbReference type="Pfam" id="PF00196">
    <property type="entry name" value="GerE"/>
    <property type="match status" value="1"/>
</dbReference>
<dbReference type="GO" id="GO:0003677">
    <property type="term" value="F:DNA binding"/>
    <property type="evidence" value="ECO:0007669"/>
    <property type="project" value="UniProtKB-KW"/>
</dbReference>
<dbReference type="InterPro" id="IPR058245">
    <property type="entry name" value="NreC/VraR/RcsB-like_REC"/>
</dbReference>
<evidence type="ECO:0000313" key="7">
    <source>
        <dbReference type="Proteomes" id="UP000321306"/>
    </source>
</evidence>
<keyword evidence="2 6" id="KW-0238">DNA-binding</keyword>
<evidence type="ECO:0000259" key="4">
    <source>
        <dbReference type="PROSITE" id="PS50043"/>
    </source>
</evidence>
<dbReference type="Proteomes" id="UP000321306">
    <property type="component" value="Unassembled WGS sequence"/>
</dbReference>
<keyword evidence="7" id="KW-1185">Reference proteome</keyword>
<gene>
    <name evidence="6" type="ORF">DC3_17350</name>
</gene>
<accession>A0A511MZR1</accession>
<dbReference type="PRINTS" id="PR00038">
    <property type="entry name" value="HTHLUXR"/>
</dbReference>
<dbReference type="GO" id="GO:0000160">
    <property type="term" value="P:phosphorelay signal transduction system"/>
    <property type="evidence" value="ECO:0007669"/>
    <property type="project" value="InterPro"/>
</dbReference>
<dbReference type="PANTHER" id="PTHR43214">
    <property type="entry name" value="TWO-COMPONENT RESPONSE REGULATOR"/>
    <property type="match status" value="1"/>
</dbReference>
<dbReference type="CDD" id="cd06170">
    <property type="entry name" value="LuxR_C_like"/>
    <property type="match status" value="1"/>
</dbReference>
<dbReference type="AlphaFoldDB" id="A0A511MZR1"/>
<reference evidence="6 7" key="1">
    <citation type="submission" date="2019-07" db="EMBL/GenBank/DDBJ databases">
        <title>Whole genome shotgun sequence of Deinococcus cellulosilyticus NBRC 106333.</title>
        <authorList>
            <person name="Hosoyama A."/>
            <person name="Uohara A."/>
            <person name="Ohji S."/>
            <person name="Ichikawa N."/>
        </authorList>
    </citation>
    <scope>NUCLEOTIDE SEQUENCE [LARGE SCALE GENOMIC DNA]</scope>
    <source>
        <strain evidence="6 7">NBRC 106333</strain>
    </source>
</reference>
<dbReference type="PROSITE" id="PS00622">
    <property type="entry name" value="HTH_LUXR_1"/>
    <property type="match status" value="1"/>
</dbReference>
<evidence type="ECO:0000256" key="2">
    <source>
        <dbReference type="ARBA" id="ARBA00023125"/>
    </source>
</evidence>
<protein>
    <submittedName>
        <fullName evidence="6">DNA-binding response regulator</fullName>
    </submittedName>
</protein>
<dbReference type="GO" id="GO:0006355">
    <property type="term" value="P:regulation of DNA-templated transcription"/>
    <property type="evidence" value="ECO:0007669"/>
    <property type="project" value="InterPro"/>
</dbReference>
<dbReference type="PROSITE" id="PS50043">
    <property type="entry name" value="HTH_LUXR_2"/>
    <property type="match status" value="1"/>
</dbReference>
<dbReference type="SUPFAM" id="SSF52172">
    <property type="entry name" value="CheY-like"/>
    <property type="match status" value="1"/>
</dbReference>
<feature type="modified residue" description="4-aspartylphosphate" evidence="3">
    <location>
        <position position="54"/>
    </location>
</feature>
<evidence type="ECO:0000313" key="6">
    <source>
        <dbReference type="EMBL" id="GEM46100.1"/>
    </source>
</evidence>
<organism evidence="6 7">
    <name type="scientific">Deinococcus cellulosilyticus (strain DSM 18568 / NBRC 106333 / KACC 11606 / 5516J-15)</name>
    <dbReference type="NCBI Taxonomy" id="1223518"/>
    <lineage>
        <taxon>Bacteria</taxon>
        <taxon>Thermotogati</taxon>
        <taxon>Deinococcota</taxon>
        <taxon>Deinococci</taxon>
        <taxon>Deinococcales</taxon>
        <taxon>Deinococcaceae</taxon>
        <taxon>Deinococcus</taxon>
    </lineage>
</organism>
<feature type="domain" description="HTH luxR-type" evidence="4">
    <location>
        <begin position="139"/>
        <end position="204"/>
    </location>
</feature>
<evidence type="ECO:0000256" key="3">
    <source>
        <dbReference type="PROSITE-ProRule" id="PRU00169"/>
    </source>
</evidence>
<dbReference type="PANTHER" id="PTHR43214:SF43">
    <property type="entry name" value="TWO-COMPONENT RESPONSE REGULATOR"/>
    <property type="match status" value="1"/>
</dbReference>
<name>A0A511MZR1_DEIC1</name>
<evidence type="ECO:0000256" key="1">
    <source>
        <dbReference type="ARBA" id="ARBA00022553"/>
    </source>
</evidence>
<dbReference type="InterPro" id="IPR011006">
    <property type="entry name" value="CheY-like_superfamily"/>
</dbReference>
<dbReference type="InterPro" id="IPR039420">
    <property type="entry name" value="WalR-like"/>
</dbReference>
<sequence length="209" mass="23246">MVRVLLVDDHDVVRMGLKMYFSLDSEIEVVAEASNGMEALERIPECQPDVVIMDLMMPVMDGVKATRELRKLHPGIEVLALTSALEEHRIHAAIEAGAIGYMLKDASAETLLEAIHAAARGEVRLHPEAAKRLVREFRSPQMRENLTNKETLILQMIARGLTNKNIAEELQVSETTIKTHVSSLLSKLNLNSRTQAALYALKNNIATLE</sequence>
<dbReference type="CDD" id="cd17535">
    <property type="entry name" value="REC_NarL-like"/>
    <property type="match status" value="1"/>
</dbReference>
<feature type="domain" description="Response regulatory" evidence="5">
    <location>
        <begin position="3"/>
        <end position="119"/>
    </location>
</feature>
<evidence type="ECO:0000259" key="5">
    <source>
        <dbReference type="PROSITE" id="PS50110"/>
    </source>
</evidence>
<dbReference type="SMART" id="SM00421">
    <property type="entry name" value="HTH_LUXR"/>
    <property type="match status" value="1"/>
</dbReference>
<dbReference type="InterPro" id="IPR016032">
    <property type="entry name" value="Sig_transdc_resp-reg_C-effctor"/>
</dbReference>
<dbReference type="InterPro" id="IPR001789">
    <property type="entry name" value="Sig_transdc_resp-reg_receiver"/>
</dbReference>
<comment type="caution">
    <text evidence="6">The sequence shown here is derived from an EMBL/GenBank/DDBJ whole genome shotgun (WGS) entry which is preliminary data.</text>
</comment>
<dbReference type="InterPro" id="IPR000792">
    <property type="entry name" value="Tscrpt_reg_LuxR_C"/>
</dbReference>